<evidence type="ECO:0000256" key="2">
    <source>
        <dbReference type="SAM" id="SignalP"/>
    </source>
</evidence>
<keyword evidence="4" id="KW-1185">Reference proteome</keyword>
<name>A0ABN9SPA8_9DINO</name>
<gene>
    <name evidence="3" type="ORF">PCOR1329_LOCUS31310</name>
</gene>
<organism evidence="3 4">
    <name type="scientific">Prorocentrum cordatum</name>
    <dbReference type="NCBI Taxonomy" id="2364126"/>
    <lineage>
        <taxon>Eukaryota</taxon>
        <taxon>Sar</taxon>
        <taxon>Alveolata</taxon>
        <taxon>Dinophyceae</taxon>
        <taxon>Prorocentrales</taxon>
        <taxon>Prorocentraceae</taxon>
        <taxon>Prorocentrum</taxon>
    </lineage>
</organism>
<comment type="caution">
    <text evidence="3">The sequence shown here is derived from an EMBL/GenBank/DDBJ whole genome shotgun (WGS) entry which is preliminary data.</text>
</comment>
<protein>
    <submittedName>
        <fullName evidence="3">Uncharacterized protein</fullName>
    </submittedName>
</protein>
<evidence type="ECO:0000313" key="3">
    <source>
        <dbReference type="EMBL" id="CAK0833707.1"/>
    </source>
</evidence>
<sequence length="659" mass="71117">MARLAALLAALAAAAAAAQGPNMTEWEAKKADAKAAEDAANAKEKKQAAVNKLLTMLSDIRTQAITEGAEEAKTYSQFACFCKDTIAAKQASITAGKDEKVALESSIAELVSARDQLDTDIAGYLEGIESTNAEVEEAKAARKQELELYRTNSADMKHALEALEGAITSLKASKPEPSMLQVRDIAKTLRTAAVLADALGLMKDSGKGGLSAFLQQGPDVEMENYKFHSDEIIATLEKLQKDFTGKRNEIDEEEVRAASAHDAAMQEKANKLKALNLDMEDAKGTKAAKAKKIGEATQQLTTTSAELLDDQQYLEKLAEMCTDKKATWDQRAQARQDEISMLTQVLGVIGDAVANKTTAATVRFSQKAVSLRLAKRLAASPGFMEAAEAAAEAAEAPSFLQRRHAPHTDAERAAAAARGREAIIDMLKSQGQKLRSSELMALATQIAGVSSADPFVKVKQLIQELIERLLAQQSNEADQKAWCDKATSAAEQKRGYAAEKITELNAQMAGSEALRDKLSEELSVLSSEVAELKANREKAEAIRAKEKAESEEAIADATAGLEAVQMAMDIMDKFYRTHAKNEVALAQQGPADDAPEAGFGNFEAYKGLQGESTGILGMMEVLESDFQRTITETKKFEAEAKQEHLEFMIETGKSLAEKE</sequence>
<reference evidence="3" key="1">
    <citation type="submission" date="2023-10" db="EMBL/GenBank/DDBJ databases">
        <authorList>
            <person name="Chen Y."/>
            <person name="Shah S."/>
            <person name="Dougan E. K."/>
            <person name="Thang M."/>
            <person name="Chan C."/>
        </authorList>
    </citation>
    <scope>NUCLEOTIDE SEQUENCE [LARGE SCALE GENOMIC DNA]</scope>
</reference>
<feature type="chain" id="PRO_5046649100" evidence="2">
    <location>
        <begin position="18"/>
        <end position="659"/>
    </location>
</feature>
<feature type="coiled-coil region" evidence="1">
    <location>
        <begin position="236"/>
        <end position="285"/>
    </location>
</feature>
<dbReference type="EMBL" id="CAUYUJ010012292">
    <property type="protein sequence ID" value="CAK0833707.1"/>
    <property type="molecule type" value="Genomic_DNA"/>
</dbReference>
<proteinExistence type="predicted"/>
<feature type="coiled-coil region" evidence="1">
    <location>
        <begin position="501"/>
        <end position="551"/>
    </location>
</feature>
<feature type="signal peptide" evidence="2">
    <location>
        <begin position="1"/>
        <end position="17"/>
    </location>
</feature>
<accession>A0ABN9SPA8</accession>
<feature type="non-terminal residue" evidence="3">
    <location>
        <position position="659"/>
    </location>
</feature>
<evidence type="ECO:0000313" key="4">
    <source>
        <dbReference type="Proteomes" id="UP001189429"/>
    </source>
</evidence>
<evidence type="ECO:0000256" key="1">
    <source>
        <dbReference type="SAM" id="Coils"/>
    </source>
</evidence>
<keyword evidence="1" id="KW-0175">Coiled coil</keyword>
<keyword evidence="2" id="KW-0732">Signal</keyword>
<dbReference type="Proteomes" id="UP001189429">
    <property type="component" value="Unassembled WGS sequence"/>
</dbReference>